<keyword evidence="2" id="KW-1185">Reference proteome</keyword>
<proteinExistence type="predicted"/>
<reference evidence="3" key="1">
    <citation type="submission" date="2022-11" db="UniProtKB">
        <authorList>
            <consortium name="WormBaseParasite"/>
        </authorList>
    </citation>
    <scope>IDENTIFICATION</scope>
</reference>
<protein>
    <submittedName>
        <fullName evidence="3">Uncharacterized protein</fullName>
    </submittedName>
</protein>
<evidence type="ECO:0000313" key="2">
    <source>
        <dbReference type="Proteomes" id="UP000887566"/>
    </source>
</evidence>
<evidence type="ECO:0000256" key="1">
    <source>
        <dbReference type="SAM" id="MobiDB-lite"/>
    </source>
</evidence>
<organism evidence="2 3">
    <name type="scientific">Plectus sambesii</name>
    <dbReference type="NCBI Taxonomy" id="2011161"/>
    <lineage>
        <taxon>Eukaryota</taxon>
        <taxon>Metazoa</taxon>
        <taxon>Ecdysozoa</taxon>
        <taxon>Nematoda</taxon>
        <taxon>Chromadorea</taxon>
        <taxon>Plectida</taxon>
        <taxon>Plectina</taxon>
        <taxon>Plectoidea</taxon>
        <taxon>Plectidae</taxon>
        <taxon>Plectus</taxon>
    </lineage>
</organism>
<dbReference type="Proteomes" id="UP000887566">
    <property type="component" value="Unplaced"/>
</dbReference>
<accession>A0A914V8W2</accession>
<feature type="region of interest" description="Disordered" evidence="1">
    <location>
        <begin position="18"/>
        <end position="50"/>
    </location>
</feature>
<sequence>MVAPVGWATGRRRTLGRLQLAARRTQQEDPDNIVRRPTDGSPSTCAGQWAQPARRRALGSLSSALLGAPSPHSNAARRLPFSGHWPVRAGFRPPDWNTVQMFCSR</sequence>
<dbReference type="WBParaSite" id="PSAMB.scaffold1675size28794.g14317.t1">
    <property type="protein sequence ID" value="PSAMB.scaffold1675size28794.g14317.t1"/>
    <property type="gene ID" value="PSAMB.scaffold1675size28794.g14317"/>
</dbReference>
<evidence type="ECO:0000313" key="3">
    <source>
        <dbReference type="WBParaSite" id="PSAMB.scaffold1675size28794.g14317.t1"/>
    </source>
</evidence>
<dbReference type="AlphaFoldDB" id="A0A914V8W2"/>
<name>A0A914V8W2_9BILA</name>